<dbReference type="Gene3D" id="3.30.450.40">
    <property type="match status" value="1"/>
</dbReference>
<gene>
    <name evidence="6" type="ORF">GCM10023144_41960</name>
</gene>
<sequence>MNSFSPVRSVERAIDLLLALNRQPLSSLDVLHRQTGIPKPTLVRLLETLQRKELVARAPQYGTYGLASGVKRLSSGYHGVPRIVEAAAEPVEALTKKIKWPLAVAVPDYDAVIVRYSSIPNSPLALLHSTINMRLSLAGRALGRAYLAFCGREERKALLDILRLSENAEDALAHDRRAMAAALSQIRKQGYALRLPGIRPVSGTLAVPVFENRRVIASVGMTWIASVLSNEQAVERYLEPMLALSREVTERLGKL</sequence>
<evidence type="ECO:0000313" key="6">
    <source>
        <dbReference type="EMBL" id="GAA4341352.1"/>
    </source>
</evidence>
<evidence type="ECO:0000313" key="7">
    <source>
        <dbReference type="Proteomes" id="UP001501671"/>
    </source>
</evidence>
<keyword evidence="1" id="KW-0805">Transcription regulation</keyword>
<name>A0ABP8HMR6_9BURK</name>
<dbReference type="InterPro" id="IPR036388">
    <property type="entry name" value="WH-like_DNA-bd_sf"/>
</dbReference>
<dbReference type="InterPro" id="IPR036390">
    <property type="entry name" value="WH_DNA-bd_sf"/>
</dbReference>
<accession>A0ABP8HMR6</accession>
<keyword evidence="7" id="KW-1185">Reference proteome</keyword>
<evidence type="ECO:0000256" key="3">
    <source>
        <dbReference type="ARBA" id="ARBA00023163"/>
    </source>
</evidence>
<evidence type="ECO:0000256" key="2">
    <source>
        <dbReference type="ARBA" id="ARBA00023125"/>
    </source>
</evidence>
<dbReference type="Proteomes" id="UP001501671">
    <property type="component" value="Unassembled WGS sequence"/>
</dbReference>
<feature type="domain" description="IclR-ED" evidence="5">
    <location>
        <begin position="69"/>
        <end position="254"/>
    </location>
</feature>
<dbReference type="PROSITE" id="PS51078">
    <property type="entry name" value="ICLR_ED"/>
    <property type="match status" value="1"/>
</dbReference>
<reference evidence="7" key="1">
    <citation type="journal article" date="2019" name="Int. J. Syst. Evol. Microbiol.">
        <title>The Global Catalogue of Microorganisms (GCM) 10K type strain sequencing project: providing services to taxonomists for standard genome sequencing and annotation.</title>
        <authorList>
            <consortium name="The Broad Institute Genomics Platform"/>
            <consortium name="The Broad Institute Genome Sequencing Center for Infectious Disease"/>
            <person name="Wu L."/>
            <person name="Ma J."/>
        </authorList>
    </citation>
    <scope>NUCLEOTIDE SEQUENCE [LARGE SCALE GENOMIC DNA]</scope>
    <source>
        <strain evidence="7">JCM 17666</strain>
    </source>
</reference>
<dbReference type="EMBL" id="BAABFO010000029">
    <property type="protein sequence ID" value="GAA4341352.1"/>
    <property type="molecule type" value="Genomic_DNA"/>
</dbReference>
<protein>
    <submittedName>
        <fullName evidence="6">DNA-binding transcriptional regulator</fullName>
    </submittedName>
</protein>
<dbReference type="Pfam" id="PF01614">
    <property type="entry name" value="IclR_C"/>
    <property type="match status" value="1"/>
</dbReference>
<keyword evidence="2 6" id="KW-0238">DNA-binding</keyword>
<evidence type="ECO:0000259" key="5">
    <source>
        <dbReference type="PROSITE" id="PS51078"/>
    </source>
</evidence>
<dbReference type="InterPro" id="IPR029016">
    <property type="entry name" value="GAF-like_dom_sf"/>
</dbReference>
<dbReference type="SMART" id="SM00346">
    <property type="entry name" value="HTH_ICLR"/>
    <property type="match status" value="1"/>
</dbReference>
<dbReference type="InterPro" id="IPR014757">
    <property type="entry name" value="Tscrpt_reg_IclR_C"/>
</dbReference>
<dbReference type="NCBIfam" id="NF007342">
    <property type="entry name" value="PRK09834.1-4"/>
    <property type="match status" value="1"/>
</dbReference>
<dbReference type="GO" id="GO:0003677">
    <property type="term" value="F:DNA binding"/>
    <property type="evidence" value="ECO:0007669"/>
    <property type="project" value="UniProtKB-KW"/>
</dbReference>
<dbReference type="SUPFAM" id="SSF46785">
    <property type="entry name" value="Winged helix' DNA-binding domain"/>
    <property type="match status" value="1"/>
</dbReference>
<organism evidence="6 7">
    <name type="scientific">Pigmentiphaga soli</name>
    <dbReference type="NCBI Taxonomy" id="1007095"/>
    <lineage>
        <taxon>Bacteria</taxon>
        <taxon>Pseudomonadati</taxon>
        <taxon>Pseudomonadota</taxon>
        <taxon>Betaproteobacteria</taxon>
        <taxon>Burkholderiales</taxon>
        <taxon>Alcaligenaceae</taxon>
        <taxon>Pigmentiphaga</taxon>
    </lineage>
</organism>
<dbReference type="Pfam" id="PF09339">
    <property type="entry name" value="HTH_IclR"/>
    <property type="match status" value="1"/>
</dbReference>
<feature type="domain" description="HTH iclR-type" evidence="4">
    <location>
        <begin position="7"/>
        <end position="68"/>
    </location>
</feature>
<keyword evidence="3" id="KW-0804">Transcription</keyword>
<proteinExistence type="predicted"/>
<dbReference type="PROSITE" id="PS51077">
    <property type="entry name" value="HTH_ICLR"/>
    <property type="match status" value="1"/>
</dbReference>
<dbReference type="RefSeq" id="WP_345251872.1">
    <property type="nucleotide sequence ID" value="NZ_BAABFO010000029.1"/>
</dbReference>
<dbReference type="SUPFAM" id="SSF55781">
    <property type="entry name" value="GAF domain-like"/>
    <property type="match status" value="1"/>
</dbReference>
<dbReference type="PANTHER" id="PTHR30136:SF23">
    <property type="entry name" value="DNA-BINDING TRANSCRIPTIONAL ACTIVATOR MHPR"/>
    <property type="match status" value="1"/>
</dbReference>
<dbReference type="InterPro" id="IPR005471">
    <property type="entry name" value="Tscrpt_reg_IclR_N"/>
</dbReference>
<dbReference type="InterPro" id="IPR050707">
    <property type="entry name" value="HTH_MetabolicPath_Reg"/>
</dbReference>
<comment type="caution">
    <text evidence="6">The sequence shown here is derived from an EMBL/GenBank/DDBJ whole genome shotgun (WGS) entry which is preliminary data.</text>
</comment>
<evidence type="ECO:0000259" key="4">
    <source>
        <dbReference type="PROSITE" id="PS51077"/>
    </source>
</evidence>
<dbReference type="PANTHER" id="PTHR30136">
    <property type="entry name" value="HELIX-TURN-HELIX TRANSCRIPTIONAL REGULATOR, ICLR FAMILY"/>
    <property type="match status" value="1"/>
</dbReference>
<evidence type="ECO:0000256" key="1">
    <source>
        <dbReference type="ARBA" id="ARBA00023015"/>
    </source>
</evidence>
<dbReference type="Gene3D" id="1.10.10.10">
    <property type="entry name" value="Winged helix-like DNA-binding domain superfamily/Winged helix DNA-binding domain"/>
    <property type="match status" value="1"/>
</dbReference>